<dbReference type="EMBL" id="RBNI01000869">
    <property type="protein sequence ID" value="RUP51241.1"/>
    <property type="molecule type" value="Genomic_DNA"/>
</dbReference>
<proteinExistence type="predicted"/>
<name>A0A433DKC2_9FUNG</name>
<dbReference type="InterPro" id="IPR034505">
    <property type="entry name" value="Coproporphyrinogen-III_oxidase"/>
</dbReference>
<evidence type="ECO:0000313" key="2">
    <source>
        <dbReference type="Proteomes" id="UP000268093"/>
    </source>
</evidence>
<accession>A0A433DKC2</accession>
<evidence type="ECO:0000313" key="1">
    <source>
        <dbReference type="EMBL" id="RUP51241.1"/>
    </source>
</evidence>
<keyword evidence="2" id="KW-1185">Reference proteome</keyword>
<dbReference type="InterPro" id="IPR058240">
    <property type="entry name" value="rSAM_sf"/>
</dbReference>
<dbReference type="GO" id="GO:0005739">
    <property type="term" value="C:mitochondrion"/>
    <property type="evidence" value="ECO:0007669"/>
    <property type="project" value="TreeGrafter"/>
</dbReference>
<dbReference type="PANTHER" id="PTHR13932:SF5">
    <property type="entry name" value="RADICAL S-ADENOSYL METHIONINE DOMAIN-CONTAINING PROTEIN 1, MITOCHONDRIAL"/>
    <property type="match status" value="1"/>
</dbReference>
<dbReference type="PANTHER" id="PTHR13932">
    <property type="entry name" value="COPROPORPHYRINIGEN III OXIDASE"/>
    <property type="match status" value="1"/>
</dbReference>
<reference evidence="1 2" key="1">
    <citation type="journal article" date="2018" name="New Phytol.">
        <title>Phylogenomics of Endogonaceae and evolution of mycorrhizas within Mucoromycota.</title>
        <authorList>
            <person name="Chang Y."/>
            <person name="Desiro A."/>
            <person name="Na H."/>
            <person name="Sandor L."/>
            <person name="Lipzen A."/>
            <person name="Clum A."/>
            <person name="Barry K."/>
            <person name="Grigoriev I.V."/>
            <person name="Martin F.M."/>
            <person name="Stajich J.E."/>
            <person name="Smith M.E."/>
            <person name="Bonito G."/>
            <person name="Spatafora J.W."/>
        </authorList>
    </citation>
    <scope>NUCLEOTIDE SEQUENCE [LARGE SCALE GENOMIC DNA]</scope>
    <source>
        <strain evidence="1 2">GMNB39</strain>
    </source>
</reference>
<dbReference type="OrthoDB" id="431409at2759"/>
<protein>
    <submittedName>
        <fullName evidence="1">Uncharacterized protein</fullName>
    </submittedName>
</protein>
<organism evidence="1 2">
    <name type="scientific">Jimgerdemannia flammicorona</name>
    <dbReference type="NCBI Taxonomy" id="994334"/>
    <lineage>
        <taxon>Eukaryota</taxon>
        <taxon>Fungi</taxon>
        <taxon>Fungi incertae sedis</taxon>
        <taxon>Mucoromycota</taxon>
        <taxon>Mucoromycotina</taxon>
        <taxon>Endogonomycetes</taxon>
        <taxon>Endogonales</taxon>
        <taxon>Endogonaceae</taxon>
        <taxon>Jimgerdemannia</taxon>
    </lineage>
</organism>
<comment type="caution">
    <text evidence="1">The sequence shown here is derived from an EMBL/GenBank/DDBJ whole genome shotgun (WGS) entry which is preliminary data.</text>
</comment>
<gene>
    <name evidence="1" type="ORF">BC936DRAFT_149269</name>
</gene>
<dbReference type="Proteomes" id="UP000268093">
    <property type="component" value="Unassembled WGS sequence"/>
</dbReference>
<dbReference type="SUPFAM" id="SSF102114">
    <property type="entry name" value="Radical SAM enzymes"/>
    <property type="match status" value="1"/>
</dbReference>
<dbReference type="GO" id="GO:0051539">
    <property type="term" value="F:4 iron, 4 sulfur cluster binding"/>
    <property type="evidence" value="ECO:0007669"/>
    <property type="project" value="TreeGrafter"/>
</dbReference>
<sequence>MASRVSALLSKQPFSIYIHWPYCETKCTYCNFNKYVNPANPPHERMRSAICTELAHILRDPRYRLKGRTVNSVYFGGLRSC</sequence>
<dbReference type="GO" id="GO:0006779">
    <property type="term" value="P:porphyrin-containing compound biosynthetic process"/>
    <property type="evidence" value="ECO:0007669"/>
    <property type="project" value="TreeGrafter"/>
</dbReference>